<dbReference type="CDD" id="cd01300">
    <property type="entry name" value="YtcJ_like"/>
    <property type="match status" value="1"/>
</dbReference>
<feature type="signal peptide" evidence="1">
    <location>
        <begin position="1"/>
        <end position="18"/>
    </location>
</feature>
<protein>
    <submittedName>
        <fullName evidence="3">Amidohydrolase</fullName>
    </submittedName>
</protein>
<organism evidence="3 4">
    <name type="scientific">Spongiibacter pelagi</name>
    <dbReference type="NCBI Taxonomy" id="2760804"/>
    <lineage>
        <taxon>Bacteria</taxon>
        <taxon>Pseudomonadati</taxon>
        <taxon>Pseudomonadota</taxon>
        <taxon>Gammaproteobacteria</taxon>
        <taxon>Cellvibrionales</taxon>
        <taxon>Spongiibacteraceae</taxon>
        <taxon>Spongiibacter</taxon>
    </lineage>
</organism>
<proteinExistence type="predicted"/>
<dbReference type="InterPro" id="IPR032466">
    <property type="entry name" value="Metal_Hydrolase"/>
</dbReference>
<dbReference type="AlphaFoldDB" id="A0A927GV25"/>
<dbReference type="PANTHER" id="PTHR22642">
    <property type="entry name" value="IMIDAZOLONEPROPIONASE"/>
    <property type="match status" value="1"/>
</dbReference>
<dbReference type="Proteomes" id="UP000610558">
    <property type="component" value="Unassembled WGS sequence"/>
</dbReference>
<dbReference type="SUPFAM" id="SSF51338">
    <property type="entry name" value="Composite domain of metallo-dependent hydrolases"/>
    <property type="match status" value="1"/>
</dbReference>
<evidence type="ECO:0000259" key="2">
    <source>
        <dbReference type="Pfam" id="PF07969"/>
    </source>
</evidence>
<comment type="caution">
    <text evidence="3">The sequence shown here is derived from an EMBL/GenBank/DDBJ whole genome shotgun (WGS) entry which is preliminary data.</text>
</comment>
<feature type="chain" id="PRO_5036977752" evidence="1">
    <location>
        <begin position="19"/>
        <end position="575"/>
    </location>
</feature>
<keyword evidence="1" id="KW-0732">Signal</keyword>
<feature type="domain" description="Amidohydrolase 3" evidence="2">
    <location>
        <begin position="73"/>
        <end position="568"/>
    </location>
</feature>
<dbReference type="RefSeq" id="WP_190762240.1">
    <property type="nucleotide sequence ID" value="NZ_JACXLD010000001.1"/>
</dbReference>
<dbReference type="PROSITE" id="PS51257">
    <property type="entry name" value="PROKAR_LIPOPROTEIN"/>
    <property type="match status" value="1"/>
</dbReference>
<dbReference type="Gene3D" id="3.20.20.140">
    <property type="entry name" value="Metal-dependent hydrolases"/>
    <property type="match status" value="1"/>
</dbReference>
<dbReference type="InterPro" id="IPR013108">
    <property type="entry name" value="Amidohydro_3"/>
</dbReference>
<name>A0A927GV25_9GAMM</name>
<dbReference type="EMBL" id="JACXLD010000001">
    <property type="protein sequence ID" value="MBD2857945.1"/>
    <property type="molecule type" value="Genomic_DNA"/>
</dbReference>
<dbReference type="Pfam" id="PF07969">
    <property type="entry name" value="Amidohydro_3"/>
    <property type="match status" value="1"/>
</dbReference>
<keyword evidence="4" id="KW-1185">Reference proteome</keyword>
<dbReference type="GO" id="GO:0016810">
    <property type="term" value="F:hydrolase activity, acting on carbon-nitrogen (but not peptide) bonds"/>
    <property type="evidence" value="ECO:0007669"/>
    <property type="project" value="InterPro"/>
</dbReference>
<dbReference type="InterPro" id="IPR011059">
    <property type="entry name" value="Metal-dep_hydrolase_composite"/>
</dbReference>
<dbReference type="SUPFAM" id="SSF51556">
    <property type="entry name" value="Metallo-dependent hydrolases"/>
    <property type="match status" value="1"/>
</dbReference>
<evidence type="ECO:0000313" key="3">
    <source>
        <dbReference type="EMBL" id="MBD2857945.1"/>
    </source>
</evidence>
<dbReference type="Gene3D" id="3.10.310.70">
    <property type="match status" value="1"/>
</dbReference>
<dbReference type="InterPro" id="IPR033932">
    <property type="entry name" value="YtcJ-like"/>
</dbReference>
<gene>
    <name evidence="3" type="ORF">IB286_02920</name>
</gene>
<evidence type="ECO:0000313" key="4">
    <source>
        <dbReference type="Proteomes" id="UP000610558"/>
    </source>
</evidence>
<reference evidence="3" key="1">
    <citation type="submission" date="2020-09" db="EMBL/GenBank/DDBJ databases">
        <authorList>
            <person name="Yoon J.-W."/>
        </authorList>
    </citation>
    <scope>NUCLEOTIDE SEQUENCE</scope>
    <source>
        <strain evidence="3">KMU-158</strain>
    </source>
</reference>
<accession>A0A927GV25</accession>
<dbReference type="Gene3D" id="2.30.40.10">
    <property type="entry name" value="Urease, subunit C, domain 1"/>
    <property type="match status" value="1"/>
</dbReference>
<evidence type="ECO:0000256" key="1">
    <source>
        <dbReference type="SAM" id="SignalP"/>
    </source>
</evidence>
<sequence length="575" mass="62582">MRRIPLVLSIACVLGLSACGKSSNEADQVFYGSNIITMDEAKPSAEAVAIQDEKIVYVGDKAGAEKWLGDDTRVVELGERALIPGFIDSHGHIAGVAAMINFANIASPPVGPVQKIDDILAILSAELEKRDADDKSWLIASGYDDSLIAEMRHPTRDDLDKVSKDVPIYLMHVSGHLGTANSAALAEMGIDENMVDPDGGVFRRYPGSQKPNGVMEEEATHMMMGAHMLGPMKNPFNVIKAVKKTMAYYASYGVTTIQDGGSDYRVAMAMKVLDWFAPITMDVVVFQAAKDGNPPLTPDELDEKVKDGYSHNVRLGGVKLMLDGSPQGRTSWMTQPYNENPEGIEGPYVAYPTTDPDVFKAAAAKLLHKGVPILVHANGDAAIDLVMDAVDEAFAGQEIPDHRSVIIHSQVMRPDQVVRAAKLKMVPSFFSSHTFFWGDWHRKSFGEERAAHISPTKAAKDLGVNFTIHNDSPVVPSDMMRLIWATVNRETRSGFILGPDQRLSPYDALYAATMGGAYQYFEEDKKGSLTVGKQADLVVLGENPLTVDPKTIKDIPIVETIAHGKTVYQNPSASL</sequence>
<dbReference type="PANTHER" id="PTHR22642:SF2">
    <property type="entry name" value="PROTEIN LONG AFTER FAR-RED 3"/>
    <property type="match status" value="1"/>
</dbReference>